<dbReference type="EMBL" id="HG994593">
    <property type="protein sequence ID" value="CAF2843990.1"/>
    <property type="molecule type" value="Genomic_DNA"/>
</dbReference>
<dbReference type="Proteomes" id="UP000675881">
    <property type="component" value="Chromosome 14"/>
</dbReference>
<evidence type="ECO:0000259" key="1">
    <source>
        <dbReference type="Pfam" id="PF21787"/>
    </source>
</evidence>
<dbReference type="InterPro" id="IPR048365">
    <property type="entry name" value="TNP-like_RNaseH_N"/>
</dbReference>
<evidence type="ECO:0000313" key="3">
    <source>
        <dbReference type="Proteomes" id="UP000675881"/>
    </source>
</evidence>
<name>A0A7R8H3K5_LEPSM</name>
<dbReference type="AlphaFoldDB" id="A0A7R8H3K5"/>
<sequence length="101" mass="11384">MLVGLKGYWKLPVGYFLFVEQNILFKLDLSGMALRARVVIWTVTMDVTQHNISIFNDLGANLKPSHLCEIKKCMSLPSCQSSCEYNFGPTSHDKTCKIDPS</sequence>
<proteinExistence type="predicted"/>
<gene>
    <name evidence="2" type="ORF">LSAA_4604</name>
</gene>
<protein>
    <submittedName>
        <fullName evidence="2">(salmon louse) hypothetical protein</fullName>
    </submittedName>
</protein>
<accession>A0A7R8H3K5</accession>
<organism evidence="2 3">
    <name type="scientific">Lepeophtheirus salmonis</name>
    <name type="common">Salmon louse</name>
    <name type="synonym">Caligus salmonis</name>
    <dbReference type="NCBI Taxonomy" id="72036"/>
    <lineage>
        <taxon>Eukaryota</taxon>
        <taxon>Metazoa</taxon>
        <taxon>Ecdysozoa</taxon>
        <taxon>Arthropoda</taxon>
        <taxon>Crustacea</taxon>
        <taxon>Multicrustacea</taxon>
        <taxon>Hexanauplia</taxon>
        <taxon>Copepoda</taxon>
        <taxon>Siphonostomatoida</taxon>
        <taxon>Caligidae</taxon>
        <taxon>Lepeophtheirus</taxon>
    </lineage>
</organism>
<keyword evidence="3" id="KW-1185">Reference proteome</keyword>
<feature type="domain" description="Transposable element P transposase-like RNase H" evidence="1">
    <location>
        <begin position="1"/>
        <end position="59"/>
    </location>
</feature>
<evidence type="ECO:0000313" key="2">
    <source>
        <dbReference type="EMBL" id="CAF2843990.1"/>
    </source>
</evidence>
<reference evidence="2" key="1">
    <citation type="submission" date="2021-02" db="EMBL/GenBank/DDBJ databases">
        <authorList>
            <person name="Bekaert M."/>
        </authorList>
    </citation>
    <scope>NUCLEOTIDE SEQUENCE</scope>
    <source>
        <strain evidence="2">IoA-00</strain>
    </source>
</reference>
<dbReference type="Pfam" id="PF21787">
    <property type="entry name" value="TNP-like_RNaseH_N"/>
    <property type="match status" value="1"/>
</dbReference>